<dbReference type="Proteomes" id="UP000199544">
    <property type="component" value="Unassembled WGS sequence"/>
</dbReference>
<dbReference type="RefSeq" id="WP_090234403.1">
    <property type="nucleotide sequence ID" value="NZ_FNHW01000001.1"/>
</dbReference>
<dbReference type="OrthoDB" id="1650227at2"/>
<dbReference type="STRING" id="459525.SAMN04488137_2111"/>
<keyword evidence="2" id="KW-1185">Reference proteome</keyword>
<evidence type="ECO:0000313" key="2">
    <source>
        <dbReference type="Proteomes" id="UP000199544"/>
    </source>
</evidence>
<proteinExistence type="predicted"/>
<accession>A0A1G9WDL4</accession>
<dbReference type="AlphaFoldDB" id="A0A1G9WDL4"/>
<name>A0A1G9WDL4_9BACL</name>
<sequence length="47" mass="5476">MKEFTWKVFCETGSIDTYLLFKELEVDMSARTVHEEDPQAPIDSPIQ</sequence>
<dbReference type="EMBL" id="FNHW01000001">
    <property type="protein sequence ID" value="SDM82598.1"/>
    <property type="molecule type" value="Genomic_DNA"/>
</dbReference>
<organism evidence="1 2">
    <name type="scientific">Fictibacillus solisalsi</name>
    <dbReference type="NCBI Taxonomy" id="459525"/>
    <lineage>
        <taxon>Bacteria</taxon>
        <taxon>Bacillati</taxon>
        <taxon>Bacillota</taxon>
        <taxon>Bacilli</taxon>
        <taxon>Bacillales</taxon>
        <taxon>Fictibacillaceae</taxon>
        <taxon>Fictibacillus</taxon>
    </lineage>
</organism>
<protein>
    <submittedName>
        <fullName evidence="1">YqzL-like protein</fullName>
    </submittedName>
</protein>
<dbReference type="InterPro" id="IPR025617">
    <property type="entry name" value="YqzL"/>
</dbReference>
<gene>
    <name evidence="1" type="ORF">SAMN04488137_2111</name>
</gene>
<dbReference type="Pfam" id="PF14006">
    <property type="entry name" value="YqzL"/>
    <property type="match status" value="1"/>
</dbReference>
<evidence type="ECO:0000313" key="1">
    <source>
        <dbReference type="EMBL" id="SDM82598.1"/>
    </source>
</evidence>
<reference evidence="2" key="1">
    <citation type="submission" date="2016-10" db="EMBL/GenBank/DDBJ databases">
        <authorList>
            <person name="Varghese N."/>
            <person name="Submissions S."/>
        </authorList>
    </citation>
    <scope>NUCLEOTIDE SEQUENCE [LARGE SCALE GENOMIC DNA]</scope>
    <source>
        <strain evidence="2">CGMCC 1.6854</strain>
    </source>
</reference>